<dbReference type="SUPFAM" id="SSF53850">
    <property type="entry name" value="Periplasmic binding protein-like II"/>
    <property type="match status" value="1"/>
</dbReference>
<dbReference type="EMBL" id="AJWZ01005079">
    <property type="protein sequence ID" value="EKC63581.1"/>
    <property type="molecule type" value="Genomic_DNA"/>
</dbReference>
<organism evidence="1">
    <name type="scientific">human gut metagenome</name>
    <dbReference type="NCBI Taxonomy" id="408170"/>
    <lineage>
        <taxon>unclassified sequences</taxon>
        <taxon>metagenomes</taxon>
        <taxon>organismal metagenomes</taxon>
    </lineage>
</organism>
<gene>
    <name evidence="1" type="ORF">OBE_07390</name>
</gene>
<accession>K1TWM4</accession>
<proteinExistence type="predicted"/>
<evidence type="ECO:0000313" key="1">
    <source>
        <dbReference type="EMBL" id="EKC63581.1"/>
    </source>
</evidence>
<sequence length="101" mass="11464">MQNRELIYPMLSKGYVDAVAAHETSILQYMSDYHVEYRILDKPLLTVGLGVAFSLDDTSGLNEELSDTLEEMQKDGTSEKIIGKYLAHPSTYLEVENYEVK</sequence>
<reference evidence="1" key="1">
    <citation type="journal article" date="2013" name="Environ. Microbiol.">
        <title>Microbiota from the distal guts of lean and obese adolescents exhibit partial functional redundancy besides clear differences in community structure.</title>
        <authorList>
            <person name="Ferrer M."/>
            <person name="Ruiz A."/>
            <person name="Lanza F."/>
            <person name="Haange S.B."/>
            <person name="Oberbach A."/>
            <person name="Till H."/>
            <person name="Bargiela R."/>
            <person name="Campoy C."/>
            <person name="Segura M.T."/>
            <person name="Richter M."/>
            <person name="von Bergen M."/>
            <person name="Seifert J."/>
            <person name="Suarez A."/>
        </authorList>
    </citation>
    <scope>NUCLEOTIDE SEQUENCE</scope>
</reference>
<name>K1TWM4_9ZZZZ</name>
<dbReference type="Gene3D" id="3.40.190.10">
    <property type="entry name" value="Periplasmic binding protein-like II"/>
    <property type="match status" value="2"/>
</dbReference>
<dbReference type="AlphaFoldDB" id="K1TWM4"/>
<protein>
    <submittedName>
        <fullName evidence="1">Amino acid ABC transporter substrate-binding protein, PAAT family</fullName>
    </submittedName>
</protein>
<comment type="caution">
    <text evidence="1">The sequence shown here is derived from an EMBL/GenBank/DDBJ whole genome shotgun (WGS) entry which is preliminary data.</text>
</comment>